<dbReference type="RefSeq" id="WP_128758080.1">
    <property type="nucleotide sequence ID" value="NZ_QOVM01000004.1"/>
</dbReference>
<evidence type="ECO:0000256" key="5">
    <source>
        <dbReference type="ARBA" id="ARBA00024226"/>
    </source>
</evidence>
<dbReference type="Pfam" id="PF00171">
    <property type="entry name" value="Aldedh"/>
    <property type="match status" value="1"/>
</dbReference>
<evidence type="ECO:0000256" key="7">
    <source>
        <dbReference type="RuleBase" id="RU003345"/>
    </source>
</evidence>
<dbReference type="InterPro" id="IPR029510">
    <property type="entry name" value="Ald_DH_CS_GLU"/>
</dbReference>
<evidence type="ECO:0000259" key="8">
    <source>
        <dbReference type="Pfam" id="PF00171"/>
    </source>
</evidence>
<dbReference type="CDD" id="cd07130">
    <property type="entry name" value="ALDH_F7_AASADH"/>
    <property type="match status" value="1"/>
</dbReference>
<dbReference type="EMBL" id="QOVM01000004">
    <property type="protein sequence ID" value="RXG22190.1"/>
    <property type="molecule type" value="Genomic_DNA"/>
</dbReference>
<dbReference type="OrthoDB" id="1394754at2"/>
<dbReference type="InterPro" id="IPR015590">
    <property type="entry name" value="Aldehyde_DH_dom"/>
</dbReference>
<comment type="similarity">
    <text evidence="1 7">Belongs to the aldehyde dehydrogenase family.</text>
</comment>
<evidence type="ECO:0000256" key="2">
    <source>
        <dbReference type="ARBA" id="ARBA00011881"/>
    </source>
</evidence>
<dbReference type="EC" id="1.2.1.3" evidence="5"/>
<dbReference type="PANTHER" id="PTHR43521">
    <property type="entry name" value="ALPHA-AMINOADIPIC SEMIALDEHYDE DEHYDROGENASE"/>
    <property type="match status" value="1"/>
</dbReference>
<dbReference type="InterPro" id="IPR016162">
    <property type="entry name" value="Ald_DH_N"/>
</dbReference>
<dbReference type="InterPro" id="IPR016161">
    <property type="entry name" value="Ald_DH/histidinol_DH"/>
</dbReference>
<dbReference type="GO" id="GO:0004029">
    <property type="term" value="F:aldehyde dehydrogenase (NAD+) activity"/>
    <property type="evidence" value="ECO:0007669"/>
    <property type="project" value="UniProtKB-EC"/>
</dbReference>
<evidence type="ECO:0000256" key="1">
    <source>
        <dbReference type="ARBA" id="ARBA00009986"/>
    </source>
</evidence>
<dbReference type="Gene3D" id="3.40.605.10">
    <property type="entry name" value="Aldehyde Dehydrogenase, Chain A, domain 1"/>
    <property type="match status" value="1"/>
</dbReference>
<proteinExistence type="inferred from homology"/>
<evidence type="ECO:0000256" key="6">
    <source>
        <dbReference type="PROSITE-ProRule" id="PRU10007"/>
    </source>
</evidence>
<keyword evidence="4" id="KW-0520">NAD</keyword>
<dbReference type="InterPro" id="IPR016163">
    <property type="entry name" value="Ald_DH_C"/>
</dbReference>
<comment type="subunit">
    <text evidence="2">Homotetramer.</text>
</comment>
<reference evidence="9 10" key="1">
    <citation type="submission" date="2018-07" db="EMBL/GenBank/DDBJ databases">
        <title>Leeuwenhoekiella genomics.</title>
        <authorList>
            <person name="Tahon G."/>
            <person name="Willems A."/>
        </authorList>
    </citation>
    <scope>NUCLEOTIDE SEQUENCE [LARGE SCALE GENOMIC DNA]</scope>
    <source>
        <strain evidence="9 10">LMG 22550</strain>
    </source>
</reference>
<sequence length="517" mass="56123">MAEANLNNAIEDKLKALEIATNNAGTSTGTQWYNSGASFVSSSPVDGAVISNVNETTSEEYDQVVIKAQQAFKEWRTMPAPLRGDIVRQFNDELRRLKEPLGKLVSYEMGKSLQEGLGEVQEMIDICDFAVGLSRQLHGLTMHSERPGHRMYEQYHPLGIVGIISAFNFPVAVWAWNSALAWVCGDVTIWKPSEKTPLTGIACQKIAARIFAKNNLPEGISCLINGDYKVGELMTKDERVPLISATGSTRMGKQVAQTVAGRLGKSLLELGGNNAIIVTPDSDLNMTVIGAVFGAVGTAGQRCTSTRRLIIHESIYEVVKESIVRAYNQLRIGNPLDENNHVGPLIDKEAVKMYLDALEKVEAQGGKILVEGGVLEGELYKSGCYVKPAIAEAENHYEIVQHETFAPILYMMKYSGGVENAIELQNGVRQGLSSAIMTNNLREAEHFLSVAGSDCGIANVNIGTSGAEIGGAFGGEKETGGGRESGSDAWKVYMRRQTNTINYTTQLPLAQGIKFDI</sequence>
<name>A0A4Q0P6C9_9FLAO</name>
<dbReference type="InterPro" id="IPR044638">
    <property type="entry name" value="ALDH7A1-like"/>
</dbReference>
<dbReference type="AlphaFoldDB" id="A0A4Q0P6C9"/>
<dbReference type="Gene3D" id="3.40.309.10">
    <property type="entry name" value="Aldehyde Dehydrogenase, Chain A, domain 2"/>
    <property type="match status" value="1"/>
</dbReference>
<evidence type="ECO:0000256" key="4">
    <source>
        <dbReference type="ARBA" id="ARBA00023027"/>
    </source>
</evidence>
<evidence type="ECO:0000313" key="10">
    <source>
        <dbReference type="Proteomes" id="UP000289238"/>
    </source>
</evidence>
<feature type="active site" evidence="6">
    <location>
        <position position="269"/>
    </location>
</feature>
<accession>A0A4Q0P6C9</accession>
<dbReference type="PROSITE" id="PS00687">
    <property type="entry name" value="ALDEHYDE_DEHYDR_GLU"/>
    <property type="match status" value="1"/>
</dbReference>
<gene>
    <name evidence="9" type="ORF">DSM00_2255</name>
</gene>
<dbReference type="FunFam" id="3.40.309.10:FF:000018">
    <property type="entry name" value="Alpha-aminoadipic semialdehyde dehydrogenase"/>
    <property type="match status" value="1"/>
</dbReference>
<feature type="domain" description="Aldehyde dehydrogenase" evidence="8">
    <location>
        <begin position="37"/>
        <end position="498"/>
    </location>
</feature>
<keyword evidence="10" id="KW-1185">Reference proteome</keyword>
<comment type="caution">
    <text evidence="9">The sequence shown here is derived from an EMBL/GenBank/DDBJ whole genome shotgun (WGS) entry which is preliminary data.</text>
</comment>
<evidence type="ECO:0000256" key="3">
    <source>
        <dbReference type="ARBA" id="ARBA00023002"/>
    </source>
</evidence>
<dbReference type="SUPFAM" id="SSF53720">
    <property type="entry name" value="ALDH-like"/>
    <property type="match status" value="1"/>
</dbReference>
<keyword evidence="3 7" id="KW-0560">Oxidoreductase</keyword>
<organism evidence="9 10">
    <name type="scientific">Leeuwenhoekiella aequorea</name>
    <dbReference type="NCBI Taxonomy" id="283736"/>
    <lineage>
        <taxon>Bacteria</taxon>
        <taxon>Pseudomonadati</taxon>
        <taxon>Bacteroidota</taxon>
        <taxon>Flavobacteriia</taxon>
        <taxon>Flavobacteriales</taxon>
        <taxon>Flavobacteriaceae</taxon>
        <taxon>Leeuwenhoekiella</taxon>
    </lineage>
</organism>
<dbReference type="PANTHER" id="PTHR43521:SF1">
    <property type="entry name" value="ALPHA-AMINOADIPIC SEMIALDEHYDE DEHYDROGENASE"/>
    <property type="match status" value="1"/>
</dbReference>
<evidence type="ECO:0000313" key="9">
    <source>
        <dbReference type="EMBL" id="RXG22190.1"/>
    </source>
</evidence>
<dbReference type="Proteomes" id="UP000289238">
    <property type="component" value="Unassembled WGS sequence"/>
</dbReference>
<protein>
    <recommendedName>
        <fullName evidence="5">aldehyde dehydrogenase (NAD(+))</fullName>
        <ecNumber evidence="5">1.2.1.3</ecNumber>
    </recommendedName>
</protein>